<dbReference type="RefSeq" id="WP_018473492.1">
    <property type="nucleotide sequence ID" value="NZ_BMWX01000003.1"/>
</dbReference>
<evidence type="ECO:0000313" key="2">
    <source>
        <dbReference type="Proteomes" id="UP000619457"/>
    </source>
</evidence>
<proteinExistence type="predicted"/>
<dbReference type="AlphaFoldDB" id="A0A918PVZ2"/>
<name>A0A918PVZ2_9BACT</name>
<reference evidence="1" key="2">
    <citation type="submission" date="2020-09" db="EMBL/GenBank/DDBJ databases">
        <authorList>
            <person name="Sun Q."/>
            <person name="Kim S."/>
        </authorList>
    </citation>
    <scope>NUCLEOTIDE SEQUENCE</scope>
    <source>
        <strain evidence="1">KCTC 12368</strain>
    </source>
</reference>
<accession>A0A918PVZ2</accession>
<evidence type="ECO:0000313" key="1">
    <source>
        <dbReference type="EMBL" id="GGZ24749.1"/>
    </source>
</evidence>
<keyword evidence="2" id="KW-1185">Reference proteome</keyword>
<sequence>MVKSFLAILLMGLLSYNNQLEEIYIGKSFSWKVYYDPTKSQPIVEISGIKYGYLDHLQRENETLAKSEIGELYIRGDDMYYKNAALKINVKLKKKSYSSEIDNQRLKVFEINAFNEISSLKDSLKVGDYKFDWQVKEDYIFYRDTDTIPDNYEPSYKKKFYSNLKPD</sequence>
<organism evidence="1 2">
    <name type="scientific">Echinicola pacifica</name>
    <dbReference type="NCBI Taxonomy" id="346377"/>
    <lineage>
        <taxon>Bacteria</taxon>
        <taxon>Pseudomonadati</taxon>
        <taxon>Bacteroidota</taxon>
        <taxon>Cytophagia</taxon>
        <taxon>Cytophagales</taxon>
        <taxon>Cyclobacteriaceae</taxon>
        <taxon>Echinicola</taxon>
    </lineage>
</organism>
<dbReference type="Proteomes" id="UP000619457">
    <property type="component" value="Unassembled WGS sequence"/>
</dbReference>
<protein>
    <submittedName>
        <fullName evidence="1">Uncharacterized protein</fullName>
    </submittedName>
</protein>
<comment type="caution">
    <text evidence="1">The sequence shown here is derived from an EMBL/GenBank/DDBJ whole genome shotgun (WGS) entry which is preliminary data.</text>
</comment>
<dbReference type="EMBL" id="BMWX01000003">
    <property type="protein sequence ID" value="GGZ24749.1"/>
    <property type="molecule type" value="Genomic_DNA"/>
</dbReference>
<gene>
    <name evidence="1" type="ORF">GCM10007049_16430</name>
</gene>
<reference evidence="1" key="1">
    <citation type="journal article" date="2014" name="Int. J. Syst. Evol. Microbiol.">
        <title>Complete genome sequence of Corynebacterium casei LMG S-19264T (=DSM 44701T), isolated from a smear-ripened cheese.</title>
        <authorList>
            <consortium name="US DOE Joint Genome Institute (JGI-PGF)"/>
            <person name="Walter F."/>
            <person name="Albersmeier A."/>
            <person name="Kalinowski J."/>
            <person name="Ruckert C."/>
        </authorList>
    </citation>
    <scope>NUCLEOTIDE SEQUENCE</scope>
    <source>
        <strain evidence="1">KCTC 12368</strain>
    </source>
</reference>